<evidence type="ECO:0000256" key="1">
    <source>
        <dbReference type="ARBA" id="ARBA00004123"/>
    </source>
</evidence>
<dbReference type="InterPro" id="IPR051579">
    <property type="entry name" value="DDR_Transcriptional_Reg"/>
</dbReference>
<dbReference type="GO" id="GO:0005634">
    <property type="term" value="C:nucleus"/>
    <property type="evidence" value="ECO:0007669"/>
    <property type="project" value="UniProtKB-SubCell"/>
</dbReference>
<keyword evidence="5" id="KW-1017">Isopeptide bond</keyword>
<feature type="compositionally biased region" description="Basic and acidic residues" evidence="14">
    <location>
        <begin position="958"/>
        <end position="983"/>
    </location>
</feature>
<evidence type="ECO:0000256" key="14">
    <source>
        <dbReference type="SAM" id="MobiDB-lite"/>
    </source>
</evidence>
<dbReference type="Gene3D" id="3.40.50.10190">
    <property type="entry name" value="BRCT domain"/>
    <property type="match status" value="2"/>
</dbReference>
<dbReference type="CDD" id="cd17744">
    <property type="entry name" value="BRCT_MDC1_rpt1"/>
    <property type="match status" value="1"/>
</dbReference>
<evidence type="ECO:0000256" key="6">
    <source>
        <dbReference type="ARBA" id="ARBA00022737"/>
    </source>
</evidence>
<dbReference type="PANTHER" id="PTHR23196:SF1">
    <property type="entry name" value="PAX-INTERACTING PROTEIN 1"/>
    <property type="match status" value="1"/>
</dbReference>
<evidence type="ECO:0000313" key="17">
    <source>
        <dbReference type="EMBL" id="CAG9766477.1"/>
    </source>
</evidence>
<dbReference type="EMBL" id="OU892279">
    <property type="protein sequence ID" value="CAG9766477.1"/>
    <property type="molecule type" value="Genomic_DNA"/>
</dbReference>
<feature type="domain" description="FHA" evidence="15">
    <location>
        <begin position="26"/>
        <end position="75"/>
    </location>
</feature>
<evidence type="ECO:0000259" key="15">
    <source>
        <dbReference type="PROSITE" id="PS50006"/>
    </source>
</evidence>
<feature type="compositionally biased region" description="Acidic residues" evidence="14">
    <location>
        <begin position="447"/>
        <end position="456"/>
    </location>
</feature>
<feature type="compositionally biased region" description="Basic and acidic residues" evidence="14">
    <location>
        <begin position="1346"/>
        <end position="1381"/>
    </location>
</feature>
<proteinExistence type="predicted"/>
<dbReference type="OrthoDB" id="342264at2759"/>
<evidence type="ECO:0000256" key="10">
    <source>
        <dbReference type="ARBA" id="ARBA00023242"/>
    </source>
</evidence>
<keyword evidence="7" id="KW-0227">DNA damage</keyword>
<dbReference type="PROSITE" id="PS50006">
    <property type="entry name" value="FHA_DOMAIN"/>
    <property type="match status" value="1"/>
</dbReference>
<feature type="compositionally biased region" description="Acidic residues" evidence="14">
    <location>
        <begin position="425"/>
        <end position="436"/>
    </location>
</feature>
<evidence type="ECO:0000256" key="3">
    <source>
        <dbReference type="ARBA" id="ARBA00015014"/>
    </source>
</evidence>
<sequence>MARKNQSQVAQLRLGSGNFSIYEGVNTIGRNRDATVNIRNMNISQHHAIIVVLEGEHYISDLNSSNHCFCEGTKMEPYKLYKLRNRIEITLGGLSGIYVTNAAFFEGSKPSHSTTLASQTFYGSNTQPLDNFVEDIHEVPTQEISWTNIKIKNDESATKISINHAASSDNQETDDDKTVQDRMSFFEEPTQVFDIRQSMRNKCQKSDINETINKSVNINGNMTASTSKPQKIDNLETVQEEIDDNKVDLEEDKGQSTEMQIPNGITVCENDSASTGDCEKLDYAKTTKDKESNEFTDCEEDKEQATTSTSGCGILSNAETAKEIVTDARDDELTDCKEDALSSNHGKIDKIEDKSAQNDDEELTDCEEDKEQATTSTSGCGTLVNVGTAKEKTTDAGDDELTDCEEDALFSDHGKIAIMEKKPAEDDDDVMTDCDEEAPKNNKPKSDDDEMTDCEESDKAQLTNKKRKVLLPQTKKVTIAEKNAGINSDDSNESMEFFKVDQVSKSSGSDESSVFLGFETPVDPTASNRPSILADNQNTGKSGNIQENQKNDKSTIVSENQDSDDDSVPTLNPNRKEISLMAQDDSYLENQMKKSTINVDADDEIPATQYQMLNGSDLVPSTPQINANSFGSKKATRVSCEESFKLDISDYSGALQKSTRNESVQDIFNSSNQSTDAPGIKTNLNEFSEAVTPEIQPCGSKDTNLDDLDFLGPTQQVGISFTRKNFESENLDETDCFVGPTQKIEIPSARKYKIRHSESKNTNLDDSDFFAAPTQKIVASQSNIKKKHNLTADEDFYDAPTQKVAQEDDSFLAPIRKSARKKSKKEEHVFEDDEDIYDSPTQKVTQQDNIFLSPTGNSSKQKTLNLLEGPLGIHDAPNQHDASTEDEGIGDDDVFIGATQKLNSTECNKDKFDASTDIFDVVTQIVPMEQEKVENIDGDDTFSSPTQPACSDTVSKPYAKDKHEKTTRDESSIKSPQKDEKKKTFSFKKSHLDATISDLAEAKTSKKAEETKIEKLTIKKTKEQSNKIEKLSINDMREPDNLEDDKSGRLSIKDAKELDNVKETKTKKRVNKKTTKLENVTDNRIEKLTIKKASKSDSFEEDKIVKCSKKKAESSDNGEYNKIGKLTTKKTKETANIEEAKTMKLTIKKNKKMDNAENNAAEELIVKRDDKTEKLTIKKDNESEETKLKKLSIRNEKMHNAENYAAEELTVKRDDKTEKLTIKKGKESEEIKIEELSVRNEKMNSTIKKKSHKFLNDDEHLIPKFLTESTSNIIKTESTSFNASNSEQNKSLALLESKFNKTKKSVKSSEEIKIKVPKNRQSKSVATVEEVQLEIIKRTSKRAAKKTQEVPAKKIAKNDNEEKVSKTRTRKVAELESESKTSKQTTKNTEKMTILPVASTSTNSISEDKKMKTTRGKNRQVEEANVNNENSEKSRAGPSRSAKSKKRQFTDDDDDAGVEATASPTKKQKMQSVPESPGTALKGLRKQKPKVVFTMMESPKLESFIKQLGGSIVDSVESCTVLITENVKRTQKLLTAIGLGKPICSPNWITESKKVQEFLDPWDYILTDPEAEKKWSFSLKQSLTQSRDLQLLRSYNFFIQVTNAVDVLKGAIESCGGKILPKIPSTPSEGTYIISSPENRSKYSRILKKNPDFKIIEAEAVFDGVLRQELRFDRHLLM</sequence>
<dbReference type="Pfam" id="PF16589">
    <property type="entry name" value="BRCT_2"/>
    <property type="match status" value="1"/>
</dbReference>
<feature type="compositionally biased region" description="Basic and acidic residues" evidence="14">
    <location>
        <begin position="337"/>
        <end position="357"/>
    </location>
</feature>
<accession>A0A9N9MN42</accession>
<keyword evidence="9" id="KW-0007">Acetylation</keyword>
<evidence type="ECO:0000256" key="7">
    <source>
        <dbReference type="ARBA" id="ARBA00022763"/>
    </source>
</evidence>
<keyword evidence="6" id="KW-0677">Repeat</keyword>
<name>A0A9N9MN42_9CUCU</name>
<gene>
    <name evidence="17" type="ORF">CEUTPL_LOCUS7061</name>
</gene>
<dbReference type="SUPFAM" id="SSF49879">
    <property type="entry name" value="SMAD/FHA domain"/>
    <property type="match status" value="1"/>
</dbReference>
<feature type="region of interest" description="Disordered" evidence="14">
    <location>
        <begin position="935"/>
        <end position="986"/>
    </location>
</feature>
<feature type="domain" description="BRCT" evidence="16">
    <location>
        <begin position="1587"/>
        <end position="1678"/>
    </location>
</feature>
<feature type="region of interest" description="Disordered" evidence="14">
    <location>
        <begin position="1339"/>
        <end position="1485"/>
    </location>
</feature>
<evidence type="ECO:0000256" key="9">
    <source>
        <dbReference type="ARBA" id="ARBA00022990"/>
    </source>
</evidence>
<evidence type="ECO:0000256" key="8">
    <source>
        <dbReference type="ARBA" id="ARBA00022843"/>
    </source>
</evidence>
<dbReference type="InterPro" id="IPR036420">
    <property type="entry name" value="BRCT_dom_sf"/>
</dbReference>
<dbReference type="Pfam" id="PF16770">
    <property type="entry name" value="RTT107_BRCT_5"/>
    <property type="match status" value="1"/>
</dbReference>
<protein>
    <recommendedName>
        <fullName evidence="3">Mediator of DNA damage checkpoint protein 1</fullName>
    </recommendedName>
    <alternativeName>
        <fullName evidence="13">PAX transactivation activation domain-interacting protein</fullName>
    </alternativeName>
    <alternativeName>
        <fullName evidence="12">PAX-interacting protein 1</fullName>
    </alternativeName>
</protein>
<feature type="region of interest" description="Disordered" evidence="14">
    <location>
        <begin position="415"/>
        <end position="576"/>
    </location>
</feature>
<dbReference type="Pfam" id="PF00498">
    <property type="entry name" value="FHA"/>
    <property type="match status" value="1"/>
</dbReference>
<evidence type="ECO:0000256" key="4">
    <source>
        <dbReference type="ARBA" id="ARBA00022454"/>
    </source>
</evidence>
<feature type="compositionally biased region" description="Basic and acidic residues" evidence="14">
    <location>
        <begin position="437"/>
        <end position="446"/>
    </location>
</feature>
<keyword evidence="18" id="KW-1185">Reference proteome</keyword>
<dbReference type="InterPro" id="IPR001357">
    <property type="entry name" value="BRCT_dom"/>
</dbReference>
<reference evidence="17" key="1">
    <citation type="submission" date="2022-01" db="EMBL/GenBank/DDBJ databases">
        <authorList>
            <person name="King R."/>
        </authorList>
    </citation>
    <scope>NUCLEOTIDE SEQUENCE</scope>
</reference>
<feature type="compositionally biased region" description="Acidic residues" evidence="14">
    <location>
        <begin position="358"/>
        <end position="370"/>
    </location>
</feature>
<feature type="compositionally biased region" description="Low complexity" evidence="14">
    <location>
        <begin position="504"/>
        <end position="513"/>
    </location>
</feature>
<dbReference type="GO" id="GO:0005694">
    <property type="term" value="C:chromosome"/>
    <property type="evidence" value="ECO:0007669"/>
    <property type="project" value="UniProtKB-SubCell"/>
</dbReference>
<feature type="compositionally biased region" description="Polar residues" evidence="14">
    <location>
        <begin position="1462"/>
        <end position="1474"/>
    </location>
</feature>
<dbReference type="Proteomes" id="UP001152799">
    <property type="component" value="Chromosome 3"/>
</dbReference>
<evidence type="ECO:0000256" key="5">
    <source>
        <dbReference type="ARBA" id="ARBA00022499"/>
    </source>
</evidence>
<dbReference type="PANTHER" id="PTHR23196">
    <property type="entry name" value="PAX TRANSCRIPTION ACTIVATION DOMAIN INTERACTING PROTEIN"/>
    <property type="match status" value="1"/>
</dbReference>
<dbReference type="SUPFAM" id="SSF52113">
    <property type="entry name" value="BRCT domain"/>
    <property type="match status" value="1"/>
</dbReference>
<dbReference type="SMART" id="SM00240">
    <property type="entry name" value="FHA"/>
    <property type="match status" value="1"/>
</dbReference>
<feature type="compositionally biased region" description="Polar residues" evidence="14">
    <location>
        <begin position="525"/>
        <end position="560"/>
    </location>
</feature>
<keyword evidence="8" id="KW-0832">Ubl conjugation</keyword>
<evidence type="ECO:0000256" key="2">
    <source>
        <dbReference type="ARBA" id="ARBA00004286"/>
    </source>
</evidence>
<evidence type="ECO:0000313" key="18">
    <source>
        <dbReference type="Proteomes" id="UP001152799"/>
    </source>
</evidence>
<keyword evidence="10" id="KW-0539">Nucleus</keyword>
<comment type="subcellular location">
    <subcellularLocation>
        <location evidence="2">Chromosome</location>
    </subcellularLocation>
    <subcellularLocation>
        <location evidence="1">Nucleus</location>
    </subcellularLocation>
</comment>
<dbReference type="GO" id="GO:0006974">
    <property type="term" value="P:DNA damage response"/>
    <property type="evidence" value="ECO:0007669"/>
    <property type="project" value="UniProtKB-KW"/>
</dbReference>
<keyword evidence="4" id="KW-0158">Chromosome</keyword>
<feature type="compositionally biased region" description="Polar residues" evidence="14">
    <location>
        <begin position="941"/>
        <end position="954"/>
    </location>
</feature>
<feature type="domain" description="BRCT" evidence="16">
    <location>
        <begin position="1497"/>
        <end position="1566"/>
    </location>
</feature>
<dbReference type="Gene3D" id="2.60.200.20">
    <property type="match status" value="1"/>
</dbReference>
<feature type="region of interest" description="Disordered" evidence="14">
    <location>
        <begin position="1020"/>
        <end position="1049"/>
    </location>
</feature>
<feature type="region of interest" description="Disordered" evidence="14">
    <location>
        <begin position="337"/>
        <end position="400"/>
    </location>
</feature>
<keyword evidence="11" id="KW-0131">Cell cycle</keyword>
<dbReference type="CDD" id="cd18432">
    <property type="entry name" value="BRCT_PAXIP1_rpt6_like"/>
    <property type="match status" value="1"/>
</dbReference>
<feature type="compositionally biased region" description="Basic and acidic residues" evidence="14">
    <location>
        <begin position="415"/>
        <end position="424"/>
    </location>
</feature>
<organism evidence="17 18">
    <name type="scientific">Ceutorhynchus assimilis</name>
    <name type="common">cabbage seed weevil</name>
    <dbReference type="NCBI Taxonomy" id="467358"/>
    <lineage>
        <taxon>Eukaryota</taxon>
        <taxon>Metazoa</taxon>
        <taxon>Ecdysozoa</taxon>
        <taxon>Arthropoda</taxon>
        <taxon>Hexapoda</taxon>
        <taxon>Insecta</taxon>
        <taxon>Pterygota</taxon>
        <taxon>Neoptera</taxon>
        <taxon>Endopterygota</taxon>
        <taxon>Coleoptera</taxon>
        <taxon>Polyphaga</taxon>
        <taxon>Cucujiformia</taxon>
        <taxon>Curculionidae</taxon>
        <taxon>Ceutorhynchinae</taxon>
        <taxon>Ceutorhynchus</taxon>
    </lineage>
</organism>
<dbReference type="SMART" id="SM00292">
    <property type="entry name" value="BRCT"/>
    <property type="match status" value="2"/>
</dbReference>
<evidence type="ECO:0000259" key="16">
    <source>
        <dbReference type="PROSITE" id="PS50172"/>
    </source>
</evidence>
<dbReference type="InterPro" id="IPR000253">
    <property type="entry name" value="FHA_dom"/>
</dbReference>
<evidence type="ECO:0000256" key="11">
    <source>
        <dbReference type="ARBA" id="ARBA00023306"/>
    </source>
</evidence>
<dbReference type="InterPro" id="IPR008984">
    <property type="entry name" value="SMAD_FHA_dom_sf"/>
</dbReference>
<dbReference type="PROSITE" id="PS50172">
    <property type="entry name" value="BRCT"/>
    <property type="match status" value="2"/>
</dbReference>
<evidence type="ECO:0000256" key="13">
    <source>
        <dbReference type="ARBA" id="ARBA00030146"/>
    </source>
</evidence>
<evidence type="ECO:0000256" key="12">
    <source>
        <dbReference type="ARBA" id="ARBA00023858"/>
    </source>
</evidence>